<dbReference type="Proteomes" id="UP000253517">
    <property type="component" value="Unassembled WGS sequence"/>
</dbReference>
<dbReference type="Gene3D" id="2.40.160.20">
    <property type="match status" value="1"/>
</dbReference>
<gene>
    <name evidence="1" type="ORF">DES35_10531</name>
</gene>
<dbReference type="AlphaFoldDB" id="A0A368ZYF3"/>
<dbReference type="InterPro" id="IPR011250">
    <property type="entry name" value="OMP/PagP_B-barrel"/>
</dbReference>
<dbReference type="RefSeq" id="WP_037359939.1">
    <property type="nucleotide sequence ID" value="NZ_BHZF01000004.1"/>
</dbReference>
<proteinExistence type="predicted"/>
<keyword evidence="2" id="KW-1185">Reference proteome</keyword>
<comment type="caution">
    <text evidence="1">The sequence shown here is derived from an EMBL/GenBank/DDBJ whole genome shotgun (WGS) entry which is preliminary data.</text>
</comment>
<accession>A0A368ZYF3</accession>
<dbReference type="SUPFAM" id="SSF56925">
    <property type="entry name" value="OMPA-like"/>
    <property type="match status" value="1"/>
</dbReference>
<organism evidence="1 2">
    <name type="scientific">Schleiferia thermophila</name>
    <dbReference type="NCBI Taxonomy" id="884107"/>
    <lineage>
        <taxon>Bacteria</taxon>
        <taxon>Pseudomonadati</taxon>
        <taxon>Bacteroidota</taxon>
        <taxon>Flavobacteriia</taxon>
        <taxon>Flavobacteriales</taxon>
        <taxon>Schleiferiaceae</taxon>
        <taxon>Schleiferia</taxon>
    </lineage>
</organism>
<name>A0A368ZYF3_9FLAO</name>
<evidence type="ECO:0000313" key="1">
    <source>
        <dbReference type="EMBL" id="RCX02060.1"/>
    </source>
</evidence>
<evidence type="ECO:0000313" key="2">
    <source>
        <dbReference type="Proteomes" id="UP000253517"/>
    </source>
</evidence>
<reference evidence="1 2" key="1">
    <citation type="submission" date="2018-07" db="EMBL/GenBank/DDBJ databases">
        <title>Genomic Encyclopedia of Type Strains, Phase IV (KMG-IV): sequencing the most valuable type-strain genomes for metagenomic binning, comparative biology and taxonomic classification.</title>
        <authorList>
            <person name="Goeker M."/>
        </authorList>
    </citation>
    <scope>NUCLEOTIDE SEQUENCE [LARGE SCALE GENOMIC DNA]</scope>
    <source>
        <strain evidence="1 2">DSM 21410</strain>
    </source>
</reference>
<dbReference type="EMBL" id="QPJS01000005">
    <property type="protein sequence ID" value="RCX02060.1"/>
    <property type="molecule type" value="Genomic_DNA"/>
</dbReference>
<protein>
    <submittedName>
        <fullName evidence="1">Outer membrane protein with beta-barrel domain</fullName>
    </submittedName>
</protein>
<sequence>MRKLSGISAFTMVLLCTLNAQNYYQQGFFLRAGNSYTFSMPYSLPFNQWENRTLTDSTASIQTQYFSPGSGLYAHLGFGYQVNDIFRFGLDIGYQYSSSSTVKDIYSTRIDTIDFSFESPRTLKSNALLFTPEITFMLPMEYITRPYLRVGFPILIGVLQEKNTVVLPSNNNFFDVIESHTNHVGRLTFGFSGAIGLEWVLSDNLFFFTEVRALGAHFTPKSSSLVKLEVNGVGELNQLAIYQKETVYERNLTFTTNDELVANQPTKASPFNLPFNHVGISAGLTIQLF</sequence>